<keyword evidence="3" id="KW-0238">DNA-binding</keyword>
<dbReference type="Gene3D" id="1.10.10.10">
    <property type="entry name" value="Winged helix-like DNA-binding domain superfamily/Winged helix DNA-binding domain"/>
    <property type="match status" value="1"/>
</dbReference>
<accession>A0ABX4QNH5</accession>
<protein>
    <submittedName>
        <fullName evidence="8">LuxR family two component transcriptional regulator</fullName>
    </submittedName>
</protein>
<organism evidence="8 9">
    <name type="scientific">Pseudomonas tolaasii NCPPB 2192</name>
    <dbReference type="NCBI Taxonomy" id="564423"/>
    <lineage>
        <taxon>Bacteria</taxon>
        <taxon>Pseudomonadati</taxon>
        <taxon>Pseudomonadota</taxon>
        <taxon>Gammaproteobacteria</taxon>
        <taxon>Pseudomonadales</taxon>
        <taxon>Pseudomonadaceae</taxon>
        <taxon>Pseudomonas</taxon>
    </lineage>
</organism>
<dbReference type="SUPFAM" id="SSF52172">
    <property type="entry name" value="CheY-like"/>
    <property type="match status" value="1"/>
</dbReference>
<dbReference type="InterPro" id="IPR036388">
    <property type="entry name" value="WH-like_DNA-bd_sf"/>
</dbReference>
<dbReference type="PANTHER" id="PTHR43214:SF41">
    <property type="entry name" value="NITRATE_NITRITE RESPONSE REGULATOR PROTEIN NARP"/>
    <property type="match status" value="1"/>
</dbReference>
<dbReference type="PRINTS" id="PR00038">
    <property type="entry name" value="HTHLUXR"/>
</dbReference>
<dbReference type="Gene3D" id="3.40.50.2300">
    <property type="match status" value="1"/>
</dbReference>
<evidence type="ECO:0000259" key="6">
    <source>
        <dbReference type="PROSITE" id="PS50043"/>
    </source>
</evidence>
<dbReference type="PANTHER" id="PTHR43214">
    <property type="entry name" value="TWO-COMPONENT RESPONSE REGULATOR"/>
    <property type="match status" value="1"/>
</dbReference>
<dbReference type="PROSITE" id="PS50110">
    <property type="entry name" value="RESPONSE_REGULATORY"/>
    <property type="match status" value="1"/>
</dbReference>
<dbReference type="InterPro" id="IPR016032">
    <property type="entry name" value="Sig_transdc_resp-reg_C-effctor"/>
</dbReference>
<evidence type="ECO:0000256" key="1">
    <source>
        <dbReference type="ARBA" id="ARBA00022553"/>
    </source>
</evidence>
<dbReference type="PROSITE" id="PS50043">
    <property type="entry name" value="HTH_LUXR_2"/>
    <property type="match status" value="1"/>
</dbReference>
<feature type="modified residue" description="4-aspartylphosphate" evidence="5">
    <location>
        <position position="91"/>
    </location>
</feature>
<evidence type="ECO:0000259" key="7">
    <source>
        <dbReference type="PROSITE" id="PS50110"/>
    </source>
</evidence>
<evidence type="ECO:0000256" key="3">
    <source>
        <dbReference type="ARBA" id="ARBA00023125"/>
    </source>
</evidence>
<keyword evidence="9" id="KW-1185">Reference proteome</keyword>
<reference evidence="8 9" key="1">
    <citation type="submission" date="2017-11" db="EMBL/GenBank/DDBJ databases">
        <title>Genome sequencing of a diverse group of Pseudomonas species.</title>
        <authorList>
            <person name="Loper J."/>
        </authorList>
    </citation>
    <scope>NUCLEOTIDE SEQUENCE [LARGE SCALE GENOMIC DNA]</scope>
    <source>
        <strain evidence="8 9">NCPPB 2192</strain>
    </source>
</reference>
<dbReference type="SUPFAM" id="SSF46894">
    <property type="entry name" value="C-terminal effector domain of the bipartite response regulators"/>
    <property type="match status" value="1"/>
</dbReference>
<dbReference type="CDD" id="cd06170">
    <property type="entry name" value="LuxR_C_like"/>
    <property type="match status" value="1"/>
</dbReference>
<dbReference type="PROSITE" id="PS51257">
    <property type="entry name" value="PROKAR_LIPOPROTEIN"/>
    <property type="match status" value="1"/>
</dbReference>
<dbReference type="SMART" id="SM00421">
    <property type="entry name" value="HTH_LUXR"/>
    <property type="match status" value="1"/>
</dbReference>
<dbReference type="Pfam" id="PF00196">
    <property type="entry name" value="GerE"/>
    <property type="match status" value="1"/>
</dbReference>
<dbReference type="Proteomes" id="UP000232891">
    <property type="component" value="Unassembled WGS sequence"/>
</dbReference>
<dbReference type="InterPro" id="IPR011006">
    <property type="entry name" value="CheY-like_superfamily"/>
</dbReference>
<keyword evidence="1 5" id="KW-0597">Phosphoprotein</keyword>
<keyword evidence="4" id="KW-0804">Transcription</keyword>
<dbReference type="Pfam" id="PF00072">
    <property type="entry name" value="Response_reg"/>
    <property type="match status" value="1"/>
</dbReference>
<dbReference type="InterPro" id="IPR039420">
    <property type="entry name" value="WalR-like"/>
</dbReference>
<dbReference type="SMART" id="SM00448">
    <property type="entry name" value="REC"/>
    <property type="match status" value="1"/>
</dbReference>
<dbReference type="EMBL" id="PHHD01000001">
    <property type="protein sequence ID" value="PKA78392.1"/>
    <property type="molecule type" value="Genomic_DNA"/>
</dbReference>
<dbReference type="CDD" id="cd17535">
    <property type="entry name" value="REC_NarL-like"/>
    <property type="match status" value="1"/>
</dbReference>
<dbReference type="InterPro" id="IPR058245">
    <property type="entry name" value="NreC/VraR/RcsB-like_REC"/>
</dbReference>
<keyword evidence="2" id="KW-0805">Transcription regulation</keyword>
<evidence type="ECO:0000313" key="9">
    <source>
        <dbReference type="Proteomes" id="UP000232891"/>
    </source>
</evidence>
<proteinExistence type="predicted"/>
<evidence type="ECO:0000313" key="8">
    <source>
        <dbReference type="EMBL" id="PKA78392.1"/>
    </source>
</evidence>
<evidence type="ECO:0000256" key="2">
    <source>
        <dbReference type="ARBA" id="ARBA00023015"/>
    </source>
</evidence>
<gene>
    <name evidence="8" type="ORF">ATI14_5495</name>
</gene>
<comment type="caution">
    <text evidence="8">The sequence shown here is derived from an EMBL/GenBank/DDBJ whole genome shotgun (WGS) entry which is preliminary data.</text>
</comment>
<evidence type="ECO:0000256" key="5">
    <source>
        <dbReference type="PROSITE-ProRule" id="PRU00169"/>
    </source>
</evidence>
<sequence length="246" mass="27089">MPDDRSEGVQCRWSVLSFLTGACVPCDVQGYLSSQGSFMFTALIADDHPFIRQTVQFLLKKEEFGEIYQASNGADAMQIAREKRVDLIILDLGMTKLGGLEVISRIKALGLPCKILVLTGFSAEHFSARCMRAGAMGFVSKTGELDELQKAIKAVMSNYSCFPSLPSSSVRRDDLQSSEGELVESLSDRELAVLQMLALGLGNNEIASRMLLSHKTISTYKTRLKEKLNIDSVVHMAKFAQRNGLI</sequence>
<dbReference type="InterPro" id="IPR000792">
    <property type="entry name" value="Tscrpt_reg_LuxR_C"/>
</dbReference>
<dbReference type="InterPro" id="IPR001789">
    <property type="entry name" value="Sig_transdc_resp-reg_receiver"/>
</dbReference>
<feature type="domain" description="HTH luxR-type" evidence="6">
    <location>
        <begin position="179"/>
        <end position="244"/>
    </location>
</feature>
<feature type="domain" description="Response regulatory" evidence="7">
    <location>
        <begin position="41"/>
        <end position="156"/>
    </location>
</feature>
<name>A0ABX4QNH5_PSETO</name>
<dbReference type="PROSITE" id="PS00622">
    <property type="entry name" value="HTH_LUXR_1"/>
    <property type="match status" value="1"/>
</dbReference>
<evidence type="ECO:0000256" key="4">
    <source>
        <dbReference type="ARBA" id="ARBA00023163"/>
    </source>
</evidence>